<proteinExistence type="inferred from homology"/>
<reference evidence="6 7" key="1">
    <citation type="submission" date="2019-06" db="EMBL/GenBank/DDBJ databases">
        <authorList>
            <person name="Broberg M."/>
        </authorList>
    </citation>
    <scope>NUCLEOTIDE SEQUENCE [LARGE SCALE GENOMIC DNA]</scope>
</reference>
<dbReference type="Proteomes" id="UP000766486">
    <property type="component" value="Unassembled WGS sequence"/>
</dbReference>
<feature type="chain" id="PRO_5045858431" description="Epoxide hydrolase N-terminal domain-containing protein" evidence="4">
    <location>
        <begin position="25"/>
        <end position="440"/>
    </location>
</feature>
<dbReference type="PANTHER" id="PTHR21661">
    <property type="entry name" value="EPOXIDE HYDROLASE 1-RELATED"/>
    <property type="match status" value="1"/>
</dbReference>
<sequence>MLPTKLQPLRGALAFLLAAALISAKSPLNFDFPYNATNPVPFVATVDPEFIKQTVLKAALYRPSIDLVDNDEINGDWREGPDQAFMSDIAEYWSKSYDWSQSEHEIFSNFSHYAVTIPDGGGNYDHPVSFHFVHETSDNDNAIPLLVLHGWPSTHLEWAKVIGPLVSPEDKSSQAFHVVAPDLPGYGFSPAPTHSGLGASQMGAALDQLMKKLGYNRYALAGTDLGHFIGLTMNQQVPDSIIGYYSDMWYVAPNATDLVRYEQNQTTAEESKFIETYQYFTTNRYPWGPTHSIAPLGVGQALTDSPVGFAGWIIFFTKQLSDNYQYTFNEIITNTMLLLLQGTYSNIRLYREVFLKDIPKLRHTEVPAGAGIYGFPTLEPEIARYWADPPRNWIERVSNLHFYEHHEEGGHFPAINIPDIWVGDVRTFFGDLSMVNRAEK</sequence>
<keyword evidence="4" id="KW-0732">Signal</keyword>
<dbReference type="InterPro" id="IPR016292">
    <property type="entry name" value="Epoxide_hydrolase"/>
</dbReference>
<evidence type="ECO:0000313" key="6">
    <source>
        <dbReference type="EMBL" id="VUC31700.1"/>
    </source>
</evidence>
<organism evidence="6 7">
    <name type="scientific">Bionectria ochroleuca</name>
    <name type="common">Gliocladium roseum</name>
    <dbReference type="NCBI Taxonomy" id="29856"/>
    <lineage>
        <taxon>Eukaryota</taxon>
        <taxon>Fungi</taxon>
        <taxon>Dikarya</taxon>
        <taxon>Ascomycota</taxon>
        <taxon>Pezizomycotina</taxon>
        <taxon>Sordariomycetes</taxon>
        <taxon>Hypocreomycetidae</taxon>
        <taxon>Hypocreales</taxon>
        <taxon>Bionectriaceae</taxon>
        <taxon>Clonostachys</taxon>
    </lineage>
</organism>
<dbReference type="InterPro" id="IPR000639">
    <property type="entry name" value="Epox_hydrolase-like"/>
</dbReference>
<name>A0ABY6UKB6_BIOOC</name>
<dbReference type="EMBL" id="CABFNS010000833">
    <property type="protein sequence ID" value="VUC31700.1"/>
    <property type="molecule type" value="Genomic_DNA"/>
</dbReference>
<dbReference type="PRINTS" id="PR00412">
    <property type="entry name" value="EPOXHYDRLASE"/>
</dbReference>
<gene>
    <name evidence="6" type="ORF">CLO192961_LOCUS305697</name>
</gene>
<evidence type="ECO:0000256" key="1">
    <source>
        <dbReference type="ARBA" id="ARBA00010088"/>
    </source>
</evidence>
<keyword evidence="7" id="KW-1185">Reference proteome</keyword>
<dbReference type="InterPro" id="IPR010497">
    <property type="entry name" value="Epoxide_hydro_N"/>
</dbReference>
<dbReference type="PANTHER" id="PTHR21661:SF35">
    <property type="entry name" value="EPOXIDE HYDROLASE"/>
    <property type="match status" value="1"/>
</dbReference>
<feature type="signal peptide" evidence="4">
    <location>
        <begin position="1"/>
        <end position="24"/>
    </location>
</feature>
<feature type="domain" description="Epoxide hydrolase N-terminal" evidence="5">
    <location>
        <begin position="41"/>
        <end position="158"/>
    </location>
</feature>
<evidence type="ECO:0000256" key="4">
    <source>
        <dbReference type="SAM" id="SignalP"/>
    </source>
</evidence>
<dbReference type="Gene3D" id="3.40.50.1820">
    <property type="entry name" value="alpha/beta hydrolase"/>
    <property type="match status" value="1"/>
</dbReference>
<protein>
    <recommendedName>
        <fullName evidence="5">Epoxide hydrolase N-terminal domain-containing protein</fullName>
    </recommendedName>
</protein>
<keyword evidence="3" id="KW-0378">Hydrolase</keyword>
<evidence type="ECO:0000313" key="7">
    <source>
        <dbReference type="Proteomes" id="UP000766486"/>
    </source>
</evidence>
<dbReference type="InterPro" id="IPR029058">
    <property type="entry name" value="AB_hydrolase_fold"/>
</dbReference>
<accession>A0ABY6UKB6</accession>
<evidence type="ECO:0000256" key="3">
    <source>
        <dbReference type="ARBA" id="ARBA00022801"/>
    </source>
</evidence>
<keyword evidence="2" id="KW-0058">Aromatic hydrocarbons catabolism</keyword>
<evidence type="ECO:0000259" key="5">
    <source>
        <dbReference type="Pfam" id="PF06441"/>
    </source>
</evidence>
<comment type="caution">
    <text evidence="6">The sequence shown here is derived from an EMBL/GenBank/DDBJ whole genome shotgun (WGS) entry which is preliminary data.</text>
</comment>
<dbReference type="SUPFAM" id="SSF53474">
    <property type="entry name" value="alpha/beta-Hydrolases"/>
    <property type="match status" value="1"/>
</dbReference>
<dbReference type="Pfam" id="PF06441">
    <property type="entry name" value="EHN"/>
    <property type="match status" value="1"/>
</dbReference>
<dbReference type="PIRSF" id="PIRSF001112">
    <property type="entry name" value="Epoxide_hydrolase"/>
    <property type="match status" value="1"/>
</dbReference>
<evidence type="ECO:0000256" key="2">
    <source>
        <dbReference type="ARBA" id="ARBA00022797"/>
    </source>
</evidence>
<comment type="similarity">
    <text evidence="1">Belongs to the peptidase S33 family.</text>
</comment>